<evidence type="ECO:0000313" key="17">
    <source>
        <dbReference type="RefSeq" id="XP_032823201.1"/>
    </source>
</evidence>
<dbReference type="InterPro" id="IPR055439">
    <property type="entry name" value="Beta-prop_EML_1st"/>
</dbReference>
<dbReference type="GO" id="GO:0005874">
    <property type="term" value="C:microtubule"/>
    <property type="evidence" value="ECO:0007669"/>
    <property type="project" value="UniProtKB-KW"/>
</dbReference>
<feature type="repeat" description="WD" evidence="14">
    <location>
        <begin position="555"/>
        <end position="596"/>
    </location>
</feature>
<dbReference type="InterPro" id="IPR015943">
    <property type="entry name" value="WD40/YVTN_repeat-like_dom_sf"/>
</dbReference>
<name>A0AAJ7TUF4_PETMA</name>
<dbReference type="SUPFAM" id="SSF50998">
    <property type="entry name" value="Quinoprotein alcohol dehydrogenase-like"/>
    <property type="match status" value="1"/>
</dbReference>
<dbReference type="PROSITE" id="PS50294">
    <property type="entry name" value="WD_REPEATS_REGION"/>
    <property type="match status" value="4"/>
</dbReference>
<dbReference type="SUPFAM" id="SSF50978">
    <property type="entry name" value="WD40 repeat-like"/>
    <property type="match status" value="1"/>
</dbReference>
<evidence type="ECO:0000256" key="10">
    <source>
        <dbReference type="ARBA" id="ARBA00029456"/>
    </source>
</evidence>
<dbReference type="Proteomes" id="UP001318040">
    <property type="component" value="Chromosome 37"/>
</dbReference>
<sequence>MQLYSRSFVCRPPPLPAHSWIHAPVLLDGFFQADDGCGQVPSGLVSHPDCEHLLYPLGCTVVIRSLKGARQSFLHGHTNNVSCLAVSNSGHYVASGQVTYMGFKADVILWNFEKRELHARLTLHKVKVEALAFSPNDLYLASLGGQDDGSVVIWNVTKKEAVCGNAVSLPTAGTTNTVRFTNTSDLSFITAGNDTIRVWQLDIPNRKIRPTDCQTGQLKRIIKCVAVAPDDSFFYCGTTSGDILKVNLKTKLLNSYGPAKNKLTLGVTALSLLKSGELLVGTGDGVVALCKEANFKTMQKVALEGAVTSISLRGQGHQFFAGTAVAQIYQFNLPEFTHEMIATCHSEPVNDVAFPFGTSELFATCSSQDIRVWHTQSGKELLRITVPNMTCHSIQFARNGKNIVSGWNDGKIRAFTPESGRLMYIIDNAHGMGVTTVSLTGDCKRIISGGGEGQVRVWELGTQSQRLVEAMKEHKSSISCIRLKHNDKECVSASTDGTCIIWDLERFVRKQIVMANTLFKCACYHPEEFQIITSGTDRKIGFWEVFDGSLIRELEASQSGSINGMDVSPDGEYFVTGGDDKLIKVWSYNDGDVTFVGKGHSGNVTRLCVCPNRWHILSVSTDGAILRWRYPHSSA</sequence>
<dbReference type="FunFam" id="2.130.10.10:FF:000173">
    <property type="entry name" value="Cilia- and flagella-associated protein 52"/>
    <property type="match status" value="1"/>
</dbReference>
<dbReference type="InterPro" id="IPR036322">
    <property type="entry name" value="WD40_repeat_dom_sf"/>
</dbReference>
<dbReference type="KEGG" id="pmrn:116949704"/>
<evidence type="ECO:0000256" key="5">
    <source>
        <dbReference type="ARBA" id="ARBA00022737"/>
    </source>
</evidence>
<dbReference type="CTD" id="146845"/>
<keyword evidence="2" id="KW-0963">Cytoplasm</keyword>
<dbReference type="RefSeq" id="XP_032823201.1">
    <property type="nucleotide sequence ID" value="XM_032967310.1"/>
</dbReference>
<evidence type="ECO:0000256" key="6">
    <source>
        <dbReference type="ARBA" id="ARBA00022846"/>
    </source>
</evidence>
<dbReference type="SMART" id="SM00320">
    <property type="entry name" value="WD40"/>
    <property type="match status" value="12"/>
</dbReference>
<feature type="repeat" description="WD" evidence="14">
    <location>
        <begin position="597"/>
        <end position="635"/>
    </location>
</feature>
<accession>A0AAJ7TUF4</accession>
<dbReference type="InterPro" id="IPR050630">
    <property type="entry name" value="WD_repeat_EMAP"/>
</dbReference>
<dbReference type="FunFam" id="2.130.10.10:FF:000291">
    <property type="entry name" value="Cilia-and flagella-associated protein 52 isoform X1"/>
    <property type="match status" value="1"/>
</dbReference>
<evidence type="ECO:0000256" key="13">
    <source>
        <dbReference type="ARBA" id="ARBA00047117"/>
    </source>
</evidence>
<comment type="subcellular location">
    <subcellularLocation>
        <location evidence="1">Cytoplasm</location>
        <location evidence="1">Cytoskeleton</location>
        <location evidence="1">Flagellum axoneme</location>
    </subcellularLocation>
</comment>
<evidence type="ECO:0000256" key="2">
    <source>
        <dbReference type="ARBA" id="ARBA00022490"/>
    </source>
</evidence>
<proteinExistence type="inferred from homology"/>
<evidence type="ECO:0000313" key="16">
    <source>
        <dbReference type="Proteomes" id="UP001318040"/>
    </source>
</evidence>
<dbReference type="InterPro" id="IPR001680">
    <property type="entry name" value="WD40_rpt"/>
</dbReference>
<evidence type="ECO:0000256" key="3">
    <source>
        <dbReference type="ARBA" id="ARBA00022574"/>
    </source>
</evidence>
<dbReference type="InterPro" id="IPR011047">
    <property type="entry name" value="Quinoprotein_ADH-like_sf"/>
</dbReference>
<keyword evidence="7" id="KW-0969">Cilium</keyword>
<feature type="repeat" description="WD" evidence="14">
    <location>
        <begin position="471"/>
        <end position="505"/>
    </location>
</feature>
<dbReference type="GO" id="GO:0005930">
    <property type="term" value="C:axoneme"/>
    <property type="evidence" value="ECO:0007669"/>
    <property type="project" value="UniProtKB-ARBA"/>
</dbReference>
<feature type="repeat" description="WD" evidence="14">
    <location>
        <begin position="427"/>
        <end position="468"/>
    </location>
</feature>
<evidence type="ECO:0000313" key="18">
    <source>
        <dbReference type="RefSeq" id="XP_032823202.1"/>
    </source>
</evidence>
<evidence type="ECO:0000256" key="9">
    <source>
        <dbReference type="ARBA" id="ARBA00023273"/>
    </source>
</evidence>
<protein>
    <recommendedName>
        <fullName evidence="11">Cilia- and flagella-associated protein 52</fullName>
    </recommendedName>
</protein>
<evidence type="ECO:0000256" key="4">
    <source>
        <dbReference type="ARBA" id="ARBA00022701"/>
    </source>
</evidence>
<evidence type="ECO:0000256" key="12">
    <source>
        <dbReference type="ARBA" id="ARBA00046056"/>
    </source>
</evidence>
<evidence type="ECO:0000256" key="14">
    <source>
        <dbReference type="PROSITE-ProRule" id="PRU00221"/>
    </source>
</evidence>
<feature type="domain" description="EML-like first beta-propeller" evidence="15">
    <location>
        <begin position="71"/>
        <end position="330"/>
    </location>
</feature>
<dbReference type="PANTHER" id="PTHR13720">
    <property type="entry name" value="WD-40 REPEAT PROTEIN"/>
    <property type="match status" value="1"/>
</dbReference>
<dbReference type="InterPro" id="IPR019775">
    <property type="entry name" value="WD40_repeat_CS"/>
</dbReference>
<comment type="subunit">
    <text evidence="13">Microtubule inner protein component of sperm flagellar doublet microtubules. Interacts with BRCA2. Interacts with the CCT chaperonin complex. Interacts with HSP70. Interacts with AK8. Interacts with CFAP45. Interacts with DNAI1. Interacts with IQDC.</text>
</comment>
<keyword evidence="16" id="KW-1185">Reference proteome</keyword>
<gene>
    <name evidence="17 18" type="primary">CFAP52</name>
</gene>
<dbReference type="RefSeq" id="XP_032823202.1">
    <property type="nucleotide sequence ID" value="XM_032967311.1"/>
</dbReference>
<evidence type="ECO:0000256" key="8">
    <source>
        <dbReference type="ARBA" id="ARBA00023212"/>
    </source>
</evidence>
<reference evidence="17 18" key="1">
    <citation type="submission" date="2025-04" db="UniProtKB">
        <authorList>
            <consortium name="RefSeq"/>
        </authorList>
    </citation>
    <scope>IDENTIFICATION</scope>
    <source>
        <tissue evidence="17 18">Sperm</tissue>
    </source>
</reference>
<keyword evidence="9" id="KW-0966">Cell projection</keyword>
<dbReference type="FunFam" id="2.130.10.10:FF:000207">
    <property type="entry name" value="Cilia- and flagella-associated protein 52"/>
    <property type="match status" value="1"/>
</dbReference>
<dbReference type="AlphaFoldDB" id="A0AAJ7TUF4"/>
<keyword evidence="4" id="KW-0493">Microtubule</keyword>
<dbReference type="PROSITE" id="PS00678">
    <property type="entry name" value="WD_REPEATS_1"/>
    <property type="match status" value="2"/>
</dbReference>
<organism evidence="16 17">
    <name type="scientific">Petromyzon marinus</name>
    <name type="common">Sea lamprey</name>
    <dbReference type="NCBI Taxonomy" id="7757"/>
    <lineage>
        <taxon>Eukaryota</taxon>
        <taxon>Metazoa</taxon>
        <taxon>Chordata</taxon>
        <taxon>Craniata</taxon>
        <taxon>Vertebrata</taxon>
        <taxon>Cyclostomata</taxon>
        <taxon>Hyperoartia</taxon>
        <taxon>Petromyzontiformes</taxon>
        <taxon>Petromyzontidae</taxon>
        <taxon>Petromyzon</taxon>
    </lineage>
</organism>
<keyword evidence="8" id="KW-0206">Cytoskeleton</keyword>
<dbReference type="Pfam" id="PF23409">
    <property type="entry name" value="Beta-prop_EML"/>
    <property type="match status" value="1"/>
</dbReference>
<evidence type="ECO:0000259" key="15">
    <source>
        <dbReference type="Pfam" id="PF23409"/>
    </source>
</evidence>
<comment type="similarity">
    <text evidence="10">Belongs to the CFAP52 family.</text>
</comment>
<evidence type="ECO:0000256" key="11">
    <source>
        <dbReference type="ARBA" id="ARBA00029552"/>
    </source>
</evidence>
<dbReference type="Pfam" id="PF00400">
    <property type="entry name" value="WD40"/>
    <property type="match status" value="4"/>
</dbReference>
<feature type="repeat" description="WD" evidence="14">
    <location>
        <begin position="121"/>
        <end position="164"/>
    </location>
</feature>
<keyword evidence="3 14" id="KW-0853">WD repeat</keyword>
<keyword evidence="5" id="KW-0677">Repeat</keyword>
<dbReference type="PANTHER" id="PTHR13720:SF14">
    <property type="entry name" value="CILIA- AND FLAGELLA-ASSOCIATED PROTEIN 52"/>
    <property type="match status" value="1"/>
</dbReference>
<dbReference type="Gene3D" id="2.130.10.10">
    <property type="entry name" value="YVTN repeat-like/Quinoprotein amine dehydrogenase"/>
    <property type="match status" value="3"/>
</dbReference>
<dbReference type="PROSITE" id="PS50082">
    <property type="entry name" value="WD_REPEATS_2"/>
    <property type="match status" value="5"/>
</dbReference>
<comment type="function">
    <text evidence="12">Microtubule inner protein (MIP) part of the dynein-decorated doublet microtubules (DMTs) in cilia axoneme. Important for proper ciliary and flagellar beating. May act in cooperation with CFAP45 and axonemal dynein subunit DNAH11. May play a role in cell growth and/or survival.</text>
</comment>
<evidence type="ECO:0000256" key="7">
    <source>
        <dbReference type="ARBA" id="ARBA00023069"/>
    </source>
</evidence>
<evidence type="ECO:0000256" key="1">
    <source>
        <dbReference type="ARBA" id="ARBA00004611"/>
    </source>
</evidence>
<keyword evidence="6 17" id="KW-0282">Flagellum</keyword>